<evidence type="ECO:0000313" key="3">
    <source>
        <dbReference type="EMBL" id="KKR04725.1"/>
    </source>
</evidence>
<gene>
    <name evidence="3" type="ORF">UT30_C0004G0038</name>
</gene>
<dbReference type="PANTHER" id="PTHR22901:SF0">
    <property type="entry name" value="SIALATE O-ACETYLESTERASE"/>
    <property type="match status" value="1"/>
</dbReference>
<evidence type="ECO:0000256" key="1">
    <source>
        <dbReference type="ARBA" id="ARBA00022801"/>
    </source>
</evidence>
<dbReference type="AlphaFoldDB" id="A0A0G0Q2T5"/>
<dbReference type="GO" id="GO:0001681">
    <property type="term" value="F:sialate O-acetylesterase activity"/>
    <property type="evidence" value="ECO:0007669"/>
    <property type="project" value="InterPro"/>
</dbReference>
<comment type="caution">
    <text evidence="3">The sequence shown here is derived from an EMBL/GenBank/DDBJ whole genome shotgun (WGS) entry which is preliminary data.</text>
</comment>
<evidence type="ECO:0000259" key="2">
    <source>
        <dbReference type="Pfam" id="PF03629"/>
    </source>
</evidence>
<keyword evidence="1" id="KW-0378">Hydrolase</keyword>
<dbReference type="GO" id="GO:0005975">
    <property type="term" value="P:carbohydrate metabolic process"/>
    <property type="evidence" value="ECO:0007669"/>
    <property type="project" value="TreeGrafter"/>
</dbReference>
<dbReference type="EMBL" id="LBWG01000004">
    <property type="protein sequence ID" value="KKR04725.1"/>
    <property type="molecule type" value="Genomic_DNA"/>
</dbReference>
<dbReference type="SUPFAM" id="SSF52266">
    <property type="entry name" value="SGNH hydrolase"/>
    <property type="match status" value="1"/>
</dbReference>
<organism evidence="3 4">
    <name type="scientific">Candidatus Uhrbacteria bacterium GW2011_GWF2_39_13</name>
    <dbReference type="NCBI Taxonomy" id="1618995"/>
    <lineage>
        <taxon>Bacteria</taxon>
        <taxon>Candidatus Uhriibacteriota</taxon>
    </lineage>
</organism>
<sequence>MGLRKIFLLCISMGGLIVPLKTKADLNVAEIFGDNMVLQQGKTVPVWGWAKPGEKVSVKFKGQEVSGVAGDDGKWTVKLSEMKTDSVPYEMEIVSGNEKRVIKNILIGEVWLCSGQSNMAFTVKEGTNAKEQIAKADFPEIRFFTMPRRQPSDIPLEDFPPQSKWLVCSPETVKSFSAVGYFFGRTLNEKLKIPIGLINSSVGATFAEAWTSYEGLKKEKRLKAVFERHTKLMEKNAFDKRVRQWQNDLAEWKKIPEAERKKRETISKWWRKTAPPYGYPGSSGMPSCLYNAKINPLVPFTIRGVIWYQGESNVARPREYGILFPALINDWRDKWQEGDFPFYFVQIVPCSEFEEGKLPELWHSQYKTAKGVKNCGFISAIDFIGDVNNPHPEEKEPVGFRLAMLALSETYGIRGLEYKSPSVKEMKKENGKIRIFFDNVSREGLISKDGKALSWFEIAGKDKKYVKAEASIEGGNTVLVSSSEIKSPEYVRYAWNSIAEPNLCDKNGLPVLPFSSE</sequence>
<proteinExistence type="predicted"/>
<dbReference type="Proteomes" id="UP000033935">
    <property type="component" value="Unassembled WGS sequence"/>
</dbReference>
<dbReference type="Pfam" id="PF03629">
    <property type="entry name" value="SASA"/>
    <property type="match status" value="1"/>
</dbReference>
<reference evidence="3 4" key="1">
    <citation type="journal article" date="2015" name="Nature">
        <title>rRNA introns, odd ribosomes, and small enigmatic genomes across a large radiation of phyla.</title>
        <authorList>
            <person name="Brown C.T."/>
            <person name="Hug L.A."/>
            <person name="Thomas B.C."/>
            <person name="Sharon I."/>
            <person name="Castelle C.J."/>
            <person name="Singh A."/>
            <person name="Wilkins M.J."/>
            <person name="Williams K.H."/>
            <person name="Banfield J.F."/>
        </authorList>
    </citation>
    <scope>NUCLEOTIDE SEQUENCE [LARGE SCALE GENOMIC DNA]</scope>
</reference>
<dbReference type="PANTHER" id="PTHR22901">
    <property type="entry name" value="SIALATE O-ACETYLESTERASE"/>
    <property type="match status" value="1"/>
</dbReference>
<evidence type="ECO:0000313" key="4">
    <source>
        <dbReference type="Proteomes" id="UP000033935"/>
    </source>
</evidence>
<protein>
    <submittedName>
        <fullName evidence="3">Sialic acid-specific 9-O-acetylesterase</fullName>
    </submittedName>
</protein>
<dbReference type="InterPro" id="IPR039329">
    <property type="entry name" value="SIAE"/>
</dbReference>
<dbReference type="InterPro" id="IPR005181">
    <property type="entry name" value="SASA"/>
</dbReference>
<dbReference type="PATRIC" id="fig|1618995.3.peg.255"/>
<name>A0A0G0Q2T5_9BACT</name>
<feature type="domain" description="Sialate O-acetylesterase" evidence="2">
    <location>
        <begin position="298"/>
        <end position="391"/>
    </location>
</feature>
<accession>A0A0G0Q2T5</accession>
<dbReference type="Gene3D" id="3.40.50.1110">
    <property type="entry name" value="SGNH hydrolase"/>
    <property type="match status" value="1"/>
</dbReference>
<dbReference type="InterPro" id="IPR036514">
    <property type="entry name" value="SGNH_hydro_sf"/>
</dbReference>